<evidence type="ECO:0000259" key="1">
    <source>
        <dbReference type="Pfam" id="PF02627"/>
    </source>
</evidence>
<dbReference type="RefSeq" id="WP_381501616.1">
    <property type="nucleotide sequence ID" value="NZ_JBHUOM010000007.1"/>
</dbReference>
<sequence length="244" mass="26605">MMTILRLQTFFLFSLFLILAYPMNAQTRSTEPLNPKQQSLVVISALTTTGDIPKLKQALNAGLDAGLTINELKEVLVQLYAYCGFPRSLNGINALMAVVDQRKAAGRNDSPGQEASPIDQTTDKYDVGRKMLEVLMGKLDNTAQSGANAFAPVIDTFLKEHLFADIFSRDVLTYRQRELVTISCLASMVGVEPQLQFHLGASLQVGLSEAQLKGVIPLIETSVNKQLAHTAEQVLANVLGARAK</sequence>
<evidence type="ECO:0000313" key="2">
    <source>
        <dbReference type="EMBL" id="MFD2934843.1"/>
    </source>
</evidence>
<dbReference type="PANTHER" id="PTHR33570:SF2">
    <property type="entry name" value="CARBOXYMUCONOLACTONE DECARBOXYLASE-LIKE DOMAIN-CONTAINING PROTEIN"/>
    <property type="match status" value="1"/>
</dbReference>
<evidence type="ECO:0000313" key="3">
    <source>
        <dbReference type="Proteomes" id="UP001597512"/>
    </source>
</evidence>
<name>A0ABW6AJP2_9BACT</name>
<dbReference type="EMBL" id="JBHUOM010000007">
    <property type="protein sequence ID" value="MFD2934843.1"/>
    <property type="molecule type" value="Genomic_DNA"/>
</dbReference>
<dbReference type="Gene3D" id="1.20.1290.10">
    <property type="entry name" value="AhpD-like"/>
    <property type="match status" value="1"/>
</dbReference>
<gene>
    <name evidence="2" type="ORF">ACFS25_13695</name>
</gene>
<proteinExistence type="predicted"/>
<accession>A0ABW6AJP2</accession>
<dbReference type="PANTHER" id="PTHR33570">
    <property type="entry name" value="4-CARBOXYMUCONOLACTONE DECARBOXYLASE FAMILY PROTEIN"/>
    <property type="match status" value="1"/>
</dbReference>
<dbReference type="InterPro" id="IPR003779">
    <property type="entry name" value="CMD-like"/>
</dbReference>
<keyword evidence="3" id="KW-1185">Reference proteome</keyword>
<dbReference type="SUPFAM" id="SSF69118">
    <property type="entry name" value="AhpD-like"/>
    <property type="match status" value="1"/>
</dbReference>
<protein>
    <submittedName>
        <fullName evidence="2">Carboxymuconolactone decarboxylase family protein</fullName>
    </submittedName>
</protein>
<feature type="domain" description="Carboxymuconolactone decarboxylase-like" evidence="1">
    <location>
        <begin position="29"/>
        <end position="95"/>
    </location>
</feature>
<dbReference type="InterPro" id="IPR029032">
    <property type="entry name" value="AhpD-like"/>
</dbReference>
<comment type="caution">
    <text evidence="2">The sequence shown here is derived from an EMBL/GenBank/DDBJ whole genome shotgun (WGS) entry which is preliminary data.</text>
</comment>
<dbReference type="InterPro" id="IPR052512">
    <property type="entry name" value="4CMD/NDH-1_regulator"/>
</dbReference>
<dbReference type="Pfam" id="PF02627">
    <property type="entry name" value="CMD"/>
    <property type="match status" value="1"/>
</dbReference>
<organism evidence="2 3">
    <name type="scientific">Spirosoma flavum</name>
    <dbReference type="NCBI Taxonomy" id="2048557"/>
    <lineage>
        <taxon>Bacteria</taxon>
        <taxon>Pseudomonadati</taxon>
        <taxon>Bacteroidota</taxon>
        <taxon>Cytophagia</taxon>
        <taxon>Cytophagales</taxon>
        <taxon>Cytophagaceae</taxon>
        <taxon>Spirosoma</taxon>
    </lineage>
</organism>
<dbReference type="Proteomes" id="UP001597512">
    <property type="component" value="Unassembled WGS sequence"/>
</dbReference>
<reference evidence="3" key="1">
    <citation type="journal article" date="2019" name="Int. J. Syst. Evol. Microbiol.">
        <title>The Global Catalogue of Microorganisms (GCM) 10K type strain sequencing project: providing services to taxonomists for standard genome sequencing and annotation.</title>
        <authorList>
            <consortium name="The Broad Institute Genomics Platform"/>
            <consortium name="The Broad Institute Genome Sequencing Center for Infectious Disease"/>
            <person name="Wu L."/>
            <person name="Ma J."/>
        </authorList>
    </citation>
    <scope>NUCLEOTIDE SEQUENCE [LARGE SCALE GENOMIC DNA]</scope>
    <source>
        <strain evidence="3">KCTC 52490</strain>
    </source>
</reference>